<feature type="compositionally biased region" description="Basic and acidic residues" evidence="1">
    <location>
        <begin position="16"/>
        <end position="25"/>
    </location>
</feature>
<dbReference type="EMBL" id="KZ819196">
    <property type="protein sequence ID" value="PWY99021.1"/>
    <property type="molecule type" value="Genomic_DNA"/>
</dbReference>
<feature type="compositionally biased region" description="Low complexity" evidence="1">
    <location>
        <begin position="1"/>
        <end position="15"/>
    </location>
</feature>
<organism evidence="2 3">
    <name type="scientific">Testicularia cyperi</name>
    <dbReference type="NCBI Taxonomy" id="1882483"/>
    <lineage>
        <taxon>Eukaryota</taxon>
        <taxon>Fungi</taxon>
        <taxon>Dikarya</taxon>
        <taxon>Basidiomycota</taxon>
        <taxon>Ustilaginomycotina</taxon>
        <taxon>Ustilaginomycetes</taxon>
        <taxon>Ustilaginales</taxon>
        <taxon>Anthracoideaceae</taxon>
        <taxon>Testicularia</taxon>
    </lineage>
</organism>
<gene>
    <name evidence="2" type="ORF">BCV70DRAFT_207238</name>
</gene>
<name>A0A317XLS5_9BASI</name>
<dbReference type="InParanoid" id="A0A317XLS5"/>
<feature type="region of interest" description="Disordered" evidence="1">
    <location>
        <begin position="91"/>
        <end position="115"/>
    </location>
</feature>
<feature type="region of interest" description="Disordered" evidence="1">
    <location>
        <begin position="1"/>
        <end position="35"/>
    </location>
</feature>
<dbReference type="Proteomes" id="UP000246740">
    <property type="component" value="Unassembled WGS sequence"/>
</dbReference>
<dbReference type="AlphaFoldDB" id="A0A317XLS5"/>
<dbReference type="InterPro" id="IPR029032">
    <property type="entry name" value="AhpD-like"/>
</dbReference>
<evidence type="ECO:0008006" key="4">
    <source>
        <dbReference type="Google" id="ProtNLM"/>
    </source>
</evidence>
<evidence type="ECO:0000256" key="1">
    <source>
        <dbReference type="SAM" id="MobiDB-lite"/>
    </source>
</evidence>
<reference evidence="2 3" key="1">
    <citation type="journal article" date="2018" name="Mol. Biol. Evol.">
        <title>Broad Genomic Sampling Reveals a Smut Pathogenic Ancestry of the Fungal Clade Ustilaginomycotina.</title>
        <authorList>
            <person name="Kijpornyongpan T."/>
            <person name="Mondo S.J."/>
            <person name="Barry K."/>
            <person name="Sandor L."/>
            <person name="Lee J."/>
            <person name="Lipzen A."/>
            <person name="Pangilinan J."/>
            <person name="LaButti K."/>
            <person name="Hainaut M."/>
            <person name="Henrissat B."/>
            <person name="Grigoriev I.V."/>
            <person name="Spatafora J.W."/>
            <person name="Aime M.C."/>
        </authorList>
    </citation>
    <scope>NUCLEOTIDE SEQUENCE [LARGE SCALE GENOMIC DNA]</scope>
    <source>
        <strain evidence="2 3">MCA 3645</strain>
    </source>
</reference>
<dbReference type="SUPFAM" id="SSF69118">
    <property type="entry name" value="AhpD-like"/>
    <property type="match status" value="1"/>
</dbReference>
<proteinExistence type="predicted"/>
<dbReference type="Gene3D" id="1.20.1290.10">
    <property type="entry name" value="AhpD-like"/>
    <property type="match status" value="1"/>
</dbReference>
<evidence type="ECO:0000313" key="2">
    <source>
        <dbReference type="EMBL" id="PWY99021.1"/>
    </source>
</evidence>
<protein>
    <recommendedName>
        <fullName evidence="4">Carboxymuconolactone decarboxylase-like domain-containing protein</fullName>
    </recommendedName>
</protein>
<accession>A0A317XLS5</accession>
<dbReference type="PANTHER" id="PTHR28180:SF5">
    <property type="entry name" value="DNA POLYMERASE ALPHA SUBUNIT B"/>
    <property type="match status" value="1"/>
</dbReference>
<keyword evidence="3" id="KW-1185">Reference proteome</keyword>
<dbReference type="PANTHER" id="PTHR28180">
    <property type="entry name" value="CONSERVED MITOCHONDRIAL PROTEIN-RELATED"/>
    <property type="match status" value="1"/>
</dbReference>
<sequence>MSTSLQGSLSASSVSKRQEAAQREREEDEEEEELAPVTLDEILEFKSQLSAPLQDSGVWYLVILSALVSCHAGAECVVHVYEQLLREAGVSASPNTSDGNDAGIQNGKSGDGQRFREKSLELQRRIQELLVKGSVIYGIPGSLDTMFTLLSHLRRQRSDAEQQGQGHVPLLTASDFSRHHLLSEPLSSLTQGAEEALRRVYQHNLDEILASRMSENMQDLRFLTLEINYGFTLANQAIIDWKHSELVLLSALIPQRNCTNEIKWHLRGAARAGWSLDDIASLRSTAIRIARRCGYRLSKIPSLQDVSENSND</sequence>
<dbReference type="OrthoDB" id="5537330at2759"/>
<dbReference type="InterPro" id="IPR052999">
    <property type="entry name" value="PTS1_Protein"/>
</dbReference>
<dbReference type="STRING" id="1882483.A0A317XLS5"/>
<evidence type="ECO:0000313" key="3">
    <source>
        <dbReference type="Proteomes" id="UP000246740"/>
    </source>
</evidence>